<accession>A0A098L8G4</accession>
<dbReference type="Proteomes" id="UP000030185">
    <property type="component" value="Unassembled WGS sequence"/>
</dbReference>
<keyword evidence="9 10" id="KW-0131">Cell cycle</keyword>
<keyword evidence="7 10" id="KW-0342">GTP-binding</keyword>
<comment type="caution">
    <text evidence="12">The sequence shown here is derived from an EMBL/GenBank/DDBJ whole genome shotgun (WGS) entry which is preliminary data.</text>
</comment>
<dbReference type="eggNOG" id="COG0218">
    <property type="taxonomic scope" value="Bacteria"/>
</dbReference>
<evidence type="ECO:0000256" key="6">
    <source>
        <dbReference type="ARBA" id="ARBA00022842"/>
    </source>
</evidence>
<dbReference type="GO" id="GO:0005525">
    <property type="term" value="F:GTP binding"/>
    <property type="evidence" value="ECO:0007669"/>
    <property type="project" value="UniProtKB-UniRule"/>
</dbReference>
<evidence type="ECO:0000313" key="13">
    <source>
        <dbReference type="Proteomes" id="UP000030185"/>
    </source>
</evidence>
<dbReference type="EMBL" id="BBLT01000001">
    <property type="protein sequence ID" value="GAL83016.1"/>
    <property type="molecule type" value="Genomic_DNA"/>
</dbReference>
<dbReference type="SUPFAM" id="SSF52540">
    <property type="entry name" value="P-loop containing nucleoside triphosphate hydrolases"/>
    <property type="match status" value="1"/>
</dbReference>
<keyword evidence="13" id="KW-1185">Reference proteome</keyword>
<name>A0A098L8G4_9BACT</name>
<reference evidence="12 13" key="1">
    <citation type="submission" date="2014-09" db="EMBL/GenBank/DDBJ databases">
        <title>Sporocytophaga myxococcoides PG-01 genome sequencing.</title>
        <authorList>
            <person name="Liu L."/>
            <person name="Gao P.J."/>
            <person name="Chen G.J."/>
            <person name="Wang L.S."/>
        </authorList>
    </citation>
    <scope>NUCLEOTIDE SEQUENCE [LARGE SCALE GENOMIC DNA]</scope>
    <source>
        <strain evidence="12 13">PG-01</strain>
    </source>
</reference>
<dbReference type="PANTHER" id="PTHR11649:SF13">
    <property type="entry name" value="ENGB-TYPE G DOMAIN-CONTAINING PROTEIN"/>
    <property type="match status" value="1"/>
</dbReference>
<dbReference type="InterPro" id="IPR027417">
    <property type="entry name" value="P-loop_NTPase"/>
</dbReference>
<dbReference type="RefSeq" id="WP_045457324.1">
    <property type="nucleotide sequence ID" value="NZ_BBLT01000001.1"/>
</dbReference>
<evidence type="ECO:0000256" key="2">
    <source>
        <dbReference type="ARBA" id="ARBA00009638"/>
    </source>
</evidence>
<evidence type="ECO:0000256" key="8">
    <source>
        <dbReference type="ARBA" id="ARBA00023210"/>
    </source>
</evidence>
<dbReference type="HAMAP" id="MF_00321">
    <property type="entry name" value="GTPase_EngB"/>
    <property type="match status" value="1"/>
</dbReference>
<dbReference type="FunFam" id="3.40.50.300:FF:000098">
    <property type="entry name" value="Probable GTP-binding protein EngB"/>
    <property type="match status" value="1"/>
</dbReference>
<dbReference type="InterPro" id="IPR019987">
    <property type="entry name" value="GTP-bd_ribosome_bio_YsxC"/>
</dbReference>
<evidence type="ECO:0000259" key="11">
    <source>
        <dbReference type="PROSITE" id="PS51706"/>
    </source>
</evidence>
<dbReference type="STRING" id="153721.MYP_242"/>
<evidence type="ECO:0000256" key="1">
    <source>
        <dbReference type="ARBA" id="ARBA00001946"/>
    </source>
</evidence>
<comment type="cofactor">
    <cofactor evidence="1">
        <name>Mg(2+)</name>
        <dbReference type="ChEBI" id="CHEBI:18420"/>
    </cofactor>
</comment>
<dbReference type="NCBIfam" id="TIGR03598">
    <property type="entry name" value="GTPase_YsxC"/>
    <property type="match status" value="1"/>
</dbReference>
<dbReference type="InterPro" id="IPR030393">
    <property type="entry name" value="G_ENGB_dom"/>
</dbReference>
<feature type="domain" description="EngB-type G" evidence="11">
    <location>
        <begin position="22"/>
        <end position="197"/>
    </location>
</feature>
<evidence type="ECO:0000256" key="10">
    <source>
        <dbReference type="HAMAP-Rule" id="MF_00321"/>
    </source>
</evidence>
<proteinExistence type="inferred from homology"/>
<evidence type="ECO:0000256" key="3">
    <source>
        <dbReference type="ARBA" id="ARBA00022618"/>
    </source>
</evidence>
<evidence type="ECO:0000313" key="12">
    <source>
        <dbReference type="EMBL" id="GAL83016.1"/>
    </source>
</evidence>
<protein>
    <recommendedName>
        <fullName evidence="10">Probable GTP-binding protein EngB</fullName>
    </recommendedName>
</protein>
<gene>
    <name evidence="10" type="primary">engB</name>
    <name evidence="12" type="ORF">MYP_242</name>
</gene>
<dbReference type="CDD" id="cd01876">
    <property type="entry name" value="YihA_EngB"/>
    <property type="match status" value="1"/>
</dbReference>
<dbReference type="GO" id="GO:0046872">
    <property type="term" value="F:metal ion binding"/>
    <property type="evidence" value="ECO:0007669"/>
    <property type="project" value="UniProtKB-KW"/>
</dbReference>
<dbReference type="PANTHER" id="PTHR11649">
    <property type="entry name" value="MSS1/TRME-RELATED GTP-BINDING PROTEIN"/>
    <property type="match status" value="1"/>
</dbReference>
<comment type="similarity">
    <text evidence="2 10">Belongs to the TRAFAC class TrmE-Era-EngA-EngB-Septin-like GTPase superfamily. EngB GTPase family.</text>
</comment>
<dbReference type="Gene3D" id="3.40.50.300">
    <property type="entry name" value="P-loop containing nucleotide triphosphate hydrolases"/>
    <property type="match status" value="1"/>
</dbReference>
<sequence length="203" mass="23423">MIIKKAAFVQSKTNYKDCPLPDKCEFAFIGRSNVGKSSLINMLTGQKGLAKTSAKPGKTQLINHFIINEKWYLVDLPGYGWAKVSKESKAKWEKMVKDYLTLRENLFCVFVLIDNRLEPQVIDIEFINWLGENGIPFSLIFTKYDKLSKTQANNNLLKFENEMSKTWQELPPRFVTSSETGFGKEEVLNYLDSMVKNFEEQKN</sequence>
<keyword evidence="4" id="KW-0479">Metal-binding</keyword>
<dbReference type="InterPro" id="IPR006073">
    <property type="entry name" value="GTP-bd"/>
</dbReference>
<evidence type="ECO:0000256" key="9">
    <source>
        <dbReference type="ARBA" id="ARBA00023306"/>
    </source>
</evidence>
<comment type="function">
    <text evidence="10">Necessary for normal cell division and for the maintenance of normal septation.</text>
</comment>
<evidence type="ECO:0000256" key="7">
    <source>
        <dbReference type="ARBA" id="ARBA00023134"/>
    </source>
</evidence>
<evidence type="ECO:0000256" key="4">
    <source>
        <dbReference type="ARBA" id="ARBA00022723"/>
    </source>
</evidence>
<dbReference type="PROSITE" id="PS51706">
    <property type="entry name" value="G_ENGB"/>
    <property type="match status" value="1"/>
</dbReference>
<keyword evidence="8 10" id="KW-0717">Septation</keyword>
<keyword evidence="5 10" id="KW-0547">Nucleotide-binding</keyword>
<keyword evidence="6" id="KW-0460">Magnesium</keyword>
<dbReference type="AlphaFoldDB" id="A0A098L8G4"/>
<dbReference type="Pfam" id="PF01926">
    <property type="entry name" value="MMR_HSR1"/>
    <property type="match status" value="1"/>
</dbReference>
<evidence type="ECO:0000256" key="5">
    <source>
        <dbReference type="ARBA" id="ARBA00022741"/>
    </source>
</evidence>
<dbReference type="GO" id="GO:0000917">
    <property type="term" value="P:division septum assembly"/>
    <property type="evidence" value="ECO:0007669"/>
    <property type="project" value="UniProtKB-KW"/>
</dbReference>
<organism evidence="12 13">
    <name type="scientific">Sporocytophaga myxococcoides</name>
    <dbReference type="NCBI Taxonomy" id="153721"/>
    <lineage>
        <taxon>Bacteria</taxon>
        <taxon>Pseudomonadati</taxon>
        <taxon>Bacteroidota</taxon>
        <taxon>Cytophagia</taxon>
        <taxon>Cytophagales</taxon>
        <taxon>Cytophagaceae</taxon>
        <taxon>Sporocytophaga</taxon>
    </lineage>
</organism>
<keyword evidence="3 10" id="KW-0132">Cell division</keyword>